<reference evidence="2" key="1">
    <citation type="journal article" date="2019" name="Environ. Microbiol.">
        <title>Fungal ecological strategies reflected in gene transcription - a case study of two litter decomposers.</title>
        <authorList>
            <person name="Barbi F."/>
            <person name="Kohler A."/>
            <person name="Barry K."/>
            <person name="Baskaran P."/>
            <person name="Daum C."/>
            <person name="Fauchery L."/>
            <person name="Ihrmark K."/>
            <person name="Kuo A."/>
            <person name="LaButti K."/>
            <person name="Lipzen A."/>
            <person name="Morin E."/>
            <person name="Grigoriev I.V."/>
            <person name="Henrissat B."/>
            <person name="Lindahl B."/>
            <person name="Martin F."/>
        </authorList>
    </citation>
    <scope>NUCLEOTIDE SEQUENCE</scope>
    <source>
        <strain evidence="2">JB14</strain>
    </source>
</reference>
<dbReference type="EMBL" id="ML770125">
    <property type="protein sequence ID" value="KAE9384546.1"/>
    <property type="molecule type" value="Genomic_DNA"/>
</dbReference>
<organism evidence="2 3">
    <name type="scientific">Gymnopus androsaceus JB14</name>
    <dbReference type="NCBI Taxonomy" id="1447944"/>
    <lineage>
        <taxon>Eukaryota</taxon>
        <taxon>Fungi</taxon>
        <taxon>Dikarya</taxon>
        <taxon>Basidiomycota</taxon>
        <taxon>Agaricomycotina</taxon>
        <taxon>Agaricomycetes</taxon>
        <taxon>Agaricomycetidae</taxon>
        <taxon>Agaricales</taxon>
        <taxon>Marasmiineae</taxon>
        <taxon>Omphalotaceae</taxon>
        <taxon>Gymnopus</taxon>
    </lineage>
</organism>
<keyword evidence="3" id="KW-1185">Reference proteome</keyword>
<evidence type="ECO:0000313" key="3">
    <source>
        <dbReference type="Proteomes" id="UP000799118"/>
    </source>
</evidence>
<feature type="compositionally biased region" description="Basic and acidic residues" evidence="1">
    <location>
        <begin position="15"/>
        <end position="25"/>
    </location>
</feature>
<name>A0A6A4GG56_9AGAR</name>
<evidence type="ECO:0000313" key="2">
    <source>
        <dbReference type="EMBL" id="KAE9384546.1"/>
    </source>
</evidence>
<dbReference type="AlphaFoldDB" id="A0A6A4GG56"/>
<sequence>MSGFQSSLLKPKVQKNLDDNTESQKVDNGAGKQPKKVQLEAIPPWERKQCPIPGYDLEAMEAMRAEASPTPTLIELDEEDIPLDLEQRGIKYVAFASRKRLSLRSRAVEQAARPTHTTGPQSAQLLHGLSLIVQEDQHVIITVVYDNNISTRAVVMEESSVVVVILETDDSKGEEAGIALA</sequence>
<accession>A0A6A4GG56</accession>
<gene>
    <name evidence="2" type="ORF">BT96DRAFT_1097790</name>
</gene>
<proteinExistence type="predicted"/>
<feature type="region of interest" description="Disordered" evidence="1">
    <location>
        <begin position="1"/>
        <end position="43"/>
    </location>
</feature>
<evidence type="ECO:0000256" key="1">
    <source>
        <dbReference type="SAM" id="MobiDB-lite"/>
    </source>
</evidence>
<dbReference type="Proteomes" id="UP000799118">
    <property type="component" value="Unassembled WGS sequence"/>
</dbReference>
<protein>
    <submittedName>
        <fullName evidence="2">Uncharacterized protein</fullName>
    </submittedName>
</protein>